<evidence type="ECO:0000256" key="1">
    <source>
        <dbReference type="SAM" id="MobiDB-lite"/>
    </source>
</evidence>
<comment type="caution">
    <text evidence="2">The sequence shown here is derived from an EMBL/GenBank/DDBJ whole genome shotgun (WGS) entry which is preliminary data.</text>
</comment>
<dbReference type="AlphaFoldDB" id="A0AAD9DIG1"/>
<feature type="compositionally biased region" description="Polar residues" evidence="1">
    <location>
        <begin position="184"/>
        <end position="193"/>
    </location>
</feature>
<dbReference type="EMBL" id="JATAAI010000001">
    <property type="protein sequence ID" value="KAK1749051.1"/>
    <property type="molecule type" value="Genomic_DNA"/>
</dbReference>
<feature type="region of interest" description="Disordered" evidence="1">
    <location>
        <begin position="176"/>
        <end position="209"/>
    </location>
</feature>
<sequence length="330" mass="36401">MTHKLHLIDVNKADADATETTFAHEANKKSSFILEQCPVSLCIHKQSDDGSSSNAQAKKTLSSASASISCSTSDKEETEIYLFGGFELIASIKSIEVYVTPSKIAKQEENYITTCKGIPQRDNENEDLGPWYKFIFVLPGGPKPVNNVRLKFVGSNKPSDDSSSCTITIRTLKLKGRLPGDMPKSNTPQSQGRVNHMPAPHASNDSGSGDAMAAMMAQMRLSSMGQGMPMMMPFAQPQSNPMQFQQQQHHSHLQQQQNNQEEKDKTQAEIISSIVGLGLFLKSSEERTINAMEKMVSGMESRIMERLDGLSARMDTIEQAYNDNTTSEQE</sequence>
<name>A0AAD9DIG1_9STRA</name>
<dbReference type="Proteomes" id="UP001224775">
    <property type="component" value="Unassembled WGS sequence"/>
</dbReference>
<feature type="region of interest" description="Disordered" evidence="1">
    <location>
        <begin position="235"/>
        <end position="266"/>
    </location>
</feature>
<organism evidence="2 3">
    <name type="scientific">Skeletonema marinoi</name>
    <dbReference type="NCBI Taxonomy" id="267567"/>
    <lineage>
        <taxon>Eukaryota</taxon>
        <taxon>Sar</taxon>
        <taxon>Stramenopiles</taxon>
        <taxon>Ochrophyta</taxon>
        <taxon>Bacillariophyta</taxon>
        <taxon>Coscinodiscophyceae</taxon>
        <taxon>Thalassiosirophycidae</taxon>
        <taxon>Thalassiosirales</taxon>
        <taxon>Skeletonemataceae</taxon>
        <taxon>Skeletonema</taxon>
        <taxon>Skeletonema marinoi-dohrnii complex</taxon>
    </lineage>
</organism>
<feature type="compositionally biased region" description="Low complexity" evidence="1">
    <location>
        <begin position="235"/>
        <end position="259"/>
    </location>
</feature>
<reference evidence="2" key="1">
    <citation type="submission" date="2023-06" db="EMBL/GenBank/DDBJ databases">
        <title>Survivors Of The Sea: Transcriptome response of Skeletonema marinoi to long-term dormancy.</title>
        <authorList>
            <person name="Pinder M.I.M."/>
            <person name="Kourtchenko O."/>
            <person name="Robertson E.K."/>
            <person name="Larsson T."/>
            <person name="Maumus F."/>
            <person name="Osuna-Cruz C.M."/>
            <person name="Vancaester E."/>
            <person name="Stenow R."/>
            <person name="Vandepoele K."/>
            <person name="Ploug H."/>
            <person name="Bruchert V."/>
            <person name="Godhe A."/>
            <person name="Topel M."/>
        </authorList>
    </citation>
    <scope>NUCLEOTIDE SEQUENCE</scope>
    <source>
        <strain evidence="2">R05AC</strain>
    </source>
</reference>
<protein>
    <submittedName>
        <fullName evidence="2">Uncharacterized protein</fullName>
    </submittedName>
</protein>
<evidence type="ECO:0000313" key="2">
    <source>
        <dbReference type="EMBL" id="KAK1749051.1"/>
    </source>
</evidence>
<keyword evidence="3" id="KW-1185">Reference proteome</keyword>
<evidence type="ECO:0000313" key="3">
    <source>
        <dbReference type="Proteomes" id="UP001224775"/>
    </source>
</evidence>
<accession>A0AAD9DIG1</accession>
<proteinExistence type="predicted"/>
<gene>
    <name evidence="2" type="ORF">QTG54_000990</name>
</gene>